<feature type="coiled-coil region" evidence="1">
    <location>
        <begin position="40"/>
        <end position="67"/>
    </location>
</feature>
<protein>
    <submittedName>
        <fullName evidence="3">PilN domain-containing protein</fullName>
    </submittedName>
</protein>
<sequence length="188" mass="21560">MMIEINLIQQKKKEPPIALFTVIILTIITVCSSIFLWLLMQNDIARIDSLEKRIEQTRELIASNKANQPFSSSSLESLHNAIDWTEQERIAIVPLLHHLSSLLPEKGFFQSFSYNGDNKVELNVQFTSSNEAAYYLHELISSQWFTDAKLISMIKNDNQPTLYYTAYYVLTINKEHVKADSENEGGSE</sequence>
<dbReference type="EMBL" id="JAGYPJ010000001">
    <property type="protein sequence ID" value="MBS4199817.1"/>
    <property type="molecule type" value="Genomic_DNA"/>
</dbReference>
<dbReference type="AlphaFoldDB" id="A0A942YKN8"/>
<keyword evidence="2" id="KW-0472">Membrane</keyword>
<feature type="transmembrane region" description="Helical" evidence="2">
    <location>
        <begin position="17"/>
        <end position="40"/>
    </location>
</feature>
<dbReference type="Pfam" id="PF05137">
    <property type="entry name" value="PilN"/>
    <property type="match status" value="1"/>
</dbReference>
<keyword evidence="2" id="KW-0812">Transmembrane</keyword>
<proteinExistence type="predicted"/>
<organism evidence="3 4">
    <name type="scientific">Lederbergia citrisecunda</name>
    <dbReference type="NCBI Taxonomy" id="2833583"/>
    <lineage>
        <taxon>Bacteria</taxon>
        <taxon>Bacillati</taxon>
        <taxon>Bacillota</taxon>
        <taxon>Bacilli</taxon>
        <taxon>Bacillales</taxon>
        <taxon>Bacillaceae</taxon>
        <taxon>Lederbergia</taxon>
    </lineage>
</organism>
<gene>
    <name evidence="3" type="ORF">KHA93_09120</name>
</gene>
<reference evidence="3 4" key="1">
    <citation type="submission" date="2021-05" db="EMBL/GenBank/DDBJ databases">
        <title>Novel Bacillus species.</title>
        <authorList>
            <person name="Liu G."/>
        </authorList>
    </citation>
    <scope>NUCLEOTIDE SEQUENCE [LARGE SCALE GENOMIC DNA]</scope>
    <source>
        <strain evidence="3 4">FJAT-49732</strain>
    </source>
</reference>
<evidence type="ECO:0000313" key="3">
    <source>
        <dbReference type="EMBL" id="MBS4199817.1"/>
    </source>
</evidence>
<accession>A0A942YKN8</accession>
<keyword evidence="2" id="KW-1133">Transmembrane helix</keyword>
<dbReference type="RefSeq" id="WP_213110455.1">
    <property type="nucleotide sequence ID" value="NZ_JAGYPJ010000001.1"/>
</dbReference>
<dbReference type="InterPro" id="IPR007813">
    <property type="entry name" value="PilN"/>
</dbReference>
<comment type="caution">
    <text evidence="3">The sequence shown here is derived from an EMBL/GenBank/DDBJ whole genome shotgun (WGS) entry which is preliminary data.</text>
</comment>
<evidence type="ECO:0000313" key="4">
    <source>
        <dbReference type="Proteomes" id="UP000682713"/>
    </source>
</evidence>
<keyword evidence="4" id="KW-1185">Reference proteome</keyword>
<dbReference type="InterPro" id="IPR052534">
    <property type="entry name" value="Extracell_DNA_Util/SecSys_Comp"/>
</dbReference>
<keyword evidence="1" id="KW-0175">Coiled coil</keyword>
<evidence type="ECO:0000256" key="2">
    <source>
        <dbReference type="SAM" id="Phobius"/>
    </source>
</evidence>
<name>A0A942YKN8_9BACI</name>
<dbReference type="PANTHER" id="PTHR40278">
    <property type="entry name" value="DNA UTILIZATION PROTEIN HOFN"/>
    <property type="match status" value="1"/>
</dbReference>
<dbReference type="Proteomes" id="UP000682713">
    <property type="component" value="Unassembled WGS sequence"/>
</dbReference>
<evidence type="ECO:0000256" key="1">
    <source>
        <dbReference type="SAM" id="Coils"/>
    </source>
</evidence>
<dbReference type="PANTHER" id="PTHR40278:SF1">
    <property type="entry name" value="DNA UTILIZATION PROTEIN HOFN"/>
    <property type="match status" value="1"/>
</dbReference>